<dbReference type="PANTHER" id="PTHR33494">
    <property type="entry name" value="OS02G0793800 PROTEIN"/>
    <property type="match status" value="1"/>
</dbReference>
<evidence type="ECO:0000313" key="4">
    <source>
        <dbReference type="Proteomes" id="UP000187203"/>
    </source>
</evidence>
<comment type="caution">
    <text evidence="3">The sequence shown here is derived from an EMBL/GenBank/DDBJ whole genome shotgun (WGS) entry which is preliminary data.</text>
</comment>
<protein>
    <recommendedName>
        <fullName evidence="2">TRF2/HOY1 PH-like domain-containing protein</fullName>
    </recommendedName>
</protein>
<feature type="compositionally biased region" description="Polar residues" evidence="1">
    <location>
        <begin position="20"/>
        <end position="32"/>
    </location>
</feature>
<accession>A0A1R3KV66</accession>
<sequence>MEQRVLGLEEEDHMEEPLMNSPQSFDSLSGSSSRIQSTPPQLLVINSIQGLEAIQHLPTLGLKLSMTPSFMDKLERLARKQNSRAHDQQLANYNSGNYAATTKVKSSKDISNKLKAENFSISLLKVGSWQRVTRNEGDLIAKFYFAKRKLVWEILEKGLKSKIEIQWSEILSLKAILLEDRPGILQIEEALP</sequence>
<feature type="domain" description="TRF2/HOY1 PH-like" evidence="2">
    <location>
        <begin position="118"/>
        <end position="188"/>
    </location>
</feature>
<dbReference type="InterPro" id="IPR057939">
    <property type="entry name" value="TRF2_HOY1_PH"/>
</dbReference>
<dbReference type="Pfam" id="PF24818">
    <property type="entry name" value="PH_TRF2_HOY1"/>
    <property type="match status" value="1"/>
</dbReference>
<feature type="region of interest" description="Disordered" evidence="1">
    <location>
        <begin position="1"/>
        <end position="32"/>
    </location>
</feature>
<evidence type="ECO:0000259" key="2">
    <source>
        <dbReference type="Pfam" id="PF24818"/>
    </source>
</evidence>
<keyword evidence="4" id="KW-1185">Reference proteome</keyword>
<dbReference type="STRING" id="93759.A0A1R3KV66"/>
<evidence type="ECO:0000256" key="1">
    <source>
        <dbReference type="SAM" id="MobiDB-lite"/>
    </source>
</evidence>
<organism evidence="3 4">
    <name type="scientific">Corchorus olitorius</name>
    <dbReference type="NCBI Taxonomy" id="93759"/>
    <lineage>
        <taxon>Eukaryota</taxon>
        <taxon>Viridiplantae</taxon>
        <taxon>Streptophyta</taxon>
        <taxon>Embryophyta</taxon>
        <taxon>Tracheophyta</taxon>
        <taxon>Spermatophyta</taxon>
        <taxon>Magnoliopsida</taxon>
        <taxon>eudicotyledons</taxon>
        <taxon>Gunneridae</taxon>
        <taxon>Pentapetalae</taxon>
        <taxon>rosids</taxon>
        <taxon>malvids</taxon>
        <taxon>Malvales</taxon>
        <taxon>Malvaceae</taxon>
        <taxon>Grewioideae</taxon>
        <taxon>Apeibeae</taxon>
        <taxon>Corchorus</taxon>
    </lineage>
</organism>
<dbReference type="Proteomes" id="UP000187203">
    <property type="component" value="Unassembled WGS sequence"/>
</dbReference>
<dbReference type="PANTHER" id="PTHR33494:SF5">
    <property type="entry name" value="F10A16.6 PROTEIN"/>
    <property type="match status" value="1"/>
</dbReference>
<reference evidence="4" key="1">
    <citation type="submission" date="2013-09" db="EMBL/GenBank/DDBJ databases">
        <title>Corchorus olitorius genome sequencing.</title>
        <authorList>
            <person name="Alam M."/>
            <person name="Haque M.S."/>
            <person name="Islam M.S."/>
            <person name="Emdad E.M."/>
            <person name="Islam M.M."/>
            <person name="Ahmed B."/>
            <person name="Halim A."/>
            <person name="Hossen Q.M.M."/>
            <person name="Hossain M.Z."/>
            <person name="Ahmed R."/>
            <person name="Khan M.M."/>
            <person name="Islam R."/>
            <person name="Rashid M.M."/>
            <person name="Khan S.A."/>
            <person name="Rahman M.S."/>
            <person name="Alam M."/>
            <person name="Yahiya A.S."/>
            <person name="Khan M.S."/>
            <person name="Azam M.S."/>
            <person name="Haque T."/>
            <person name="Lashkar M.Z.H."/>
            <person name="Akhand A.I."/>
            <person name="Morshed G."/>
            <person name="Roy S."/>
            <person name="Uddin K.S."/>
            <person name="Rabeya T."/>
            <person name="Hossain A.S."/>
            <person name="Chowdhury A."/>
            <person name="Snigdha A.R."/>
            <person name="Mortoza M.S."/>
            <person name="Matin S.A."/>
            <person name="Hoque S.M.E."/>
            <person name="Islam M.K."/>
            <person name="Roy D.K."/>
            <person name="Haider R."/>
            <person name="Moosa M.M."/>
            <person name="Elias S.M."/>
            <person name="Hasan A.M."/>
            <person name="Jahan S."/>
            <person name="Shafiuddin M."/>
            <person name="Mahmood N."/>
            <person name="Shommy N.S."/>
        </authorList>
    </citation>
    <scope>NUCLEOTIDE SEQUENCE [LARGE SCALE GENOMIC DNA]</scope>
    <source>
        <strain evidence="4">cv. O-4</strain>
    </source>
</reference>
<dbReference type="OrthoDB" id="6159439at2759"/>
<gene>
    <name evidence="3" type="ORF">COLO4_04160</name>
</gene>
<dbReference type="EMBL" id="AWUE01011125">
    <property type="protein sequence ID" value="OMP10937.1"/>
    <property type="molecule type" value="Genomic_DNA"/>
</dbReference>
<evidence type="ECO:0000313" key="3">
    <source>
        <dbReference type="EMBL" id="OMP10937.1"/>
    </source>
</evidence>
<dbReference type="AlphaFoldDB" id="A0A1R3KV66"/>
<name>A0A1R3KV66_9ROSI</name>
<proteinExistence type="predicted"/>